<feature type="domain" description="J" evidence="2">
    <location>
        <begin position="3"/>
        <end position="77"/>
    </location>
</feature>
<dbReference type="PRINTS" id="PR00625">
    <property type="entry name" value="JDOMAIN"/>
</dbReference>
<gene>
    <name evidence="3" type="ORF">Syun_008845</name>
</gene>
<dbReference type="SUPFAM" id="SSF46565">
    <property type="entry name" value="Chaperone J-domain"/>
    <property type="match status" value="1"/>
</dbReference>
<dbReference type="Gene3D" id="2.60.260.20">
    <property type="entry name" value="Urease metallochaperone UreE, N-terminal domain"/>
    <property type="match status" value="1"/>
</dbReference>
<dbReference type="GO" id="GO:0006457">
    <property type="term" value="P:protein folding"/>
    <property type="evidence" value="ECO:0007669"/>
    <property type="project" value="InterPro"/>
</dbReference>
<protein>
    <recommendedName>
        <fullName evidence="2">J domain-containing protein</fullName>
    </recommendedName>
</protein>
<organism evidence="3 4">
    <name type="scientific">Stephania yunnanensis</name>
    <dbReference type="NCBI Taxonomy" id="152371"/>
    <lineage>
        <taxon>Eukaryota</taxon>
        <taxon>Viridiplantae</taxon>
        <taxon>Streptophyta</taxon>
        <taxon>Embryophyta</taxon>
        <taxon>Tracheophyta</taxon>
        <taxon>Spermatophyta</taxon>
        <taxon>Magnoliopsida</taxon>
        <taxon>Ranunculales</taxon>
        <taxon>Menispermaceae</taxon>
        <taxon>Menispermoideae</taxon>
        <taxon>Cissampelideae</taxon>
        <taxon>Stephania</taxon>
    </lineage>
</organism>
<dbReference type="InterPro" id="IPR008971">
    <property type="entry name" value="HSP40/DnaJ_pept-bd"/>
</dbReference>
<dbReference type="InterPro" id="IPR001623">
    <property type="entry name" value="DnaJ_domain"/>
</dbReference>
<proteinExistence type="predicted"/>
<comment type="caution">
    <text evidence="3">The sequence shown here is derived from an EMBL/GenBank/DDBJ whole genome shotgun (WGS) entry which is preliminary data.</text>
</comment>
<sequence length="272" mass="31142">MTDERAVTGVSSVFGSRNSIRVEAEEIAAKCMRCFHLEEFDFHLILVEAEEIVFKELAQTYEVLSDPEKREIYDQYGEDALKEGMGGGAGGHDPFDIFSSFFGGGNPFGANRGRRREEGEDVIHPLKISLEDLYSGTAKKLSLSRNVICSKCNGSRVCYCRNVQSVFRQRVGAYRNFVPFTFVCASFYRIEHAFSLAMMMVNTIKLKEEFDYESLCRKLEQQVDYLTAETERQNKQREDDKEKMERKINESLQKNSKSETELETEINSVSKS</sequence>
<feature type="compositionally biased region" description="Basic and acidic residues" evidence="1">
    <location>
        <begin position="230"/>
        <end position="249"/>
    </location>
</feature>
<accession>A0AAP0PRR2</accession>
<dbReference type="SUPFAM" id="SSF49493">
    <property type="entry name" value="HSP40/DnaJ peptide-binding domain"/>
    <property type="match status" value="1"/>
</dbReference>
<feature type="region of interest" description="Disordered" evidence="1">
    <location>
        <begin position="230"/>
        <end position="272"/>
    </location>
</feature>
<dbReference type="Proteomes" id="UP001420932">
    <property type="component" value="Unassembled WGS sequence"/>
</dbReference>
<dbReference type="EMBL" id="JBBNAF010000004">
    <property type="protein sequence ID" value="KAK9150536.1"/>
    <property type="molecule type" value="Genomic_DNA"/>
</dbReference>
<dbReference type="PROSITE" id="PS50076">
    <property type="entry name" value="DNAJ_2"/>
    <property type="match status" value="1"/>
</dbReference>
<name>A0AAP0PRR2_9MAGN</name>
<dbReference type="PROSITE" id="PS00636">
    <property type="entry name" value="DNAJ_1"/>
    <property type="match status" value="1"/>
</dbReference>
<dbReference type="AlphaFoldDB" id="A0AAP0PRR2"/>
<dbReference type="PANTHER" id="PTHR43888">
    <property type="entry name" value="DNAJ-LIKE-2, ISOFORM A-RELATED"/>
    <property type="match status" value="1"/>
</dbReference>
<evidence type="ECO:0000256" key="1">
    <source>
        <dbReference type="SAM" id="MobiDB-lite"/>
    </source>
</evidence>
<dbReference type="Gene3D" id="1.10.287.110">
    <property type="entry name" value="DnaJ domain"/>
    <property type="match status" value="1"/>
</dbReference>
<dbReference type="InterPro" id="IPR036869">
    <property type="entry name" value="J_dom_sf"/>
</dbReference>
<evidence type="ECO:0000313" key="4">
    <source>
        <dbReference type="Proteomes" id="UP001420932"/>
    </source>
</evidence>
<dbReference type="GO" id="GO:0051082">
    <property type="term" value="F:unfolded protein binding"/>
    <property type="evidence" value="ECO:0007669"/>
    <property type="project" value="InterPro"/>
</dbReference>
<dbReference type="InterPro" id="IPR044713">
    <property type="entry name" value="DNJA1/2-like"/>
</dbReference>
<keyword evidence="4" id="KW-1185">Reference proteome</keyword>
<dbReference type="InterPro" id="IPR018253">
    <property type="entry name" value="DnaJ_domain_CS"/>
</dbReference>
<evidence type="ECO:0000259" key="2">
    <source>
        <dbReference type="PROSITE" id="PS50076"/>
    </source>
</evidence>
<dbReference type="GO" id="GO:0030544">
    <property type="term" value="F:Hsp70 protein binding"/>
    <property type="evidence" value="ECO:0007669"/>
    <property type="project" value="InterPro"/>
</dbReference>
<evidence type="ECO:0000313" key="3">
    <source>
        <dbReference type="EMBL" id="KAK9150536.1"/>
    </source>
</evidence>
<reference evidence="3 4" key="1">
    <citation type="submission" date="2024-01" db="EMBL/GenBank/DDBJ databases">
        <title>Genome assemblies of Stephania.</title>
        <authorList>
            <person name="Yang L."/>
        </authorList>
    </citation>
    <scope>NUCLEOTIDE SEQUENCE [LARGE SCALE GENOMIC DNA]</scope>
    <source>
        <strain evidence="3">YNDBR</strain>
        <tissue evidence="3">Leaf</tissue>
    </source>
</reference>